<keyword evidence="2" id="KW-1185">Reference proteome</keyword>
<dbReference type="AlphaFoldDB" id="A0AAV1VXE4"/>
<dbReference type="Proteomes" id="UP001497480">
    <property type="component" value="Unassembled WGS sequence"/>
</dbReference>
<protein>
    <submittedName>
        <fullName evidence="1">Uncharacterized protein</fullName>
    </submittedName>
</protein>
<evidence type="ECO:0000313" key="2">
    <source>
        <dbReference type="Proteomes" id="UP001497480"/>
    </source>
</evidence>
<accession>A0AAV1VXE4</accession>
<sequence>MARRGDWKEPKIGWSEADVTANVEAASAAAQTRIPARNFRPLPLCRVDHYPGQHGKGQHSRFLFQLHWRISRWRWNRSTADISSDVRSGFGLEFVAVEAVWKGSEKKERWSRDESAAAEGGTVKAGGDVSFNCVLMDGGGGGGAAGITGVLKKRSEE</sequence>
<organism evidence="1 2">
    <name type="scientific">Lupinus luteus</name>
    <name type="common">European yellow lupine</name>
    <dbReference type="NCBI Taxonomy" id="3873"/>
    <lineage>
        <taxon>Eukaryota</taxon>
        <taxon>Viridiplantae</taxon>
        <taxon>Streptophyta</taxon>
        <taxon>Embryophyta</taxon>
        <taxon>Tracheophyta</taxon>
        <taxon>Spermatophyta</taxon>
        <taxon>Magnoliopsida</taxon>
        <taxon>eudicotyledons</taxon>
        <taxon>Gunneridae</taxon>
        <taxon>Pentapetalae</taxon>
        <taxon>rosids</taxon>
        <taxon>fabids</taxon>
        <taxon>Fabales</taxon>
        <taxon>Fabaceae</taxon>
        <taxon>Papilionoideae</taxon>
        <taxon>50 kb inversion clade</taxon>
        <taxon>genistoids sensu lato</taxon>
        <taxon>core genistoids</taxon>
        <taxon>Genisteae</taxon>
        <taxon>Lupinus</taxon>
    </lineage>
</organism>
<comment type="caution">
    <text evidence="1">The sequence shown here is derived from an EMBL/GenBank/DDBJ whole genome shotgun (WGS) entry which is preliminary data.</text>
</comment>
<evidence type="ECO:0000313" key="1">
    <source>
        <dbReference type="EMBL" id="CAL0301715.1"/>
    </source>
</evidence>
<dbReference type="EMBL" id="CAXHTB010000002">
    <property type="protein sequence ID" value="CAL0301715.1"/>
    <property type="molecule type" value="Genomic_DNA"/>
</dbReference>
<reference evidence="1 2" key="1">
    <citation type="submission" date="2024-03" db="EMBL/GenBank/DDBJ databases">
        <authorList>
            <person name="Martinez-Hernandez J."/>
        </authorList>
    </citation>
    <scope>NUCLEOTIDE SEQUENCE [LARGE SCALE GENOMIC DNA]</scope>
</reference>
<name>A0AAV1VXE4_LUPLU</name>
<proteinExistence type="predicted"/>
<gene>
    <name evidence="1" type="ORF">LLUT_LOCUS2775</name>
</gene>